<dbReference type="GO" id="GO:0005509">
    <property type="term" value="F:calcium ion binding"/>
    <property type="evidence" value="ECO:0007669"/>
    <property type="project" value="InterPro"/>
</dbReference>
<feature type="domain" description="EF-hand" evidence="8">
    <location>
        <begin position="161"/>
        <end position="196"/>
    </location>
</feature>
<keyword evidence="6" id="KW-0106">Calcium</keyword>
<evidence type="ECO:0000256" key="6">
    <source>
        <dbReference type="ARBA" id="ARBA00022837"/>
    </source>
</evidence>
<comment type="similarity">
    <text evidence="2">Belongs to the calmodulin family. Calglandulin subfamily.</text>
</comment>
<dbReference type="CDD" id="cd00051">
    <property type="entry name" value="EFh"/>
    <property type="match status" value="2"/>
</dbReference>
<dbReference type="SMART" id="SM00054">
    <property type="entry name" value="EFh"/>
    <property type="match status" value="4"/>
</dbReference>
<gene>
    <name evidence="10" type="primary">CALML6</name>
</gene>
<name>A0A6J3QF61_TURTR</name>
<dbReference type="GO" id="GO:0016460">
    <property type="term" value="C:myosin II complex"/>
    <property type="evidence" value="ECO:0007669"/>
    <property type="project" value="TreeGrafter"/>
</dbReference>
<dbReference type="InterPro" id="IPR011992">
    <property type="entry name" value="EF-hand-dom_pair"/>
</dbReference>
<organism evidence="9 10">
    <name type="scientific">Tursiops truncatus</name>
    <name type="common">Atlantic bottle-nosed dolphin</name>
    <name type="synonym">Delphinus truncatus</name>
    <dbReference type="NCBI Taxonomy" id="9739"/>
    <lineage>
        <taxon>Eukaryota</taxon>
        <taxon>Metazoa</taxon>
        <taxon>Chordata</taxon>
        <taxon>Craniata</taxon>
        <taxon>Vertebrata</taxon>
        <taxon>Euteleostomi</taxon>
        <taxon>Mammalia</taxon>
        <taxon>Eutheria</taxon>
        <taxon>Laurasiatheria</taxon>
        <taxon>Artiodactyla</taxon>
        <taxon>Whippomorpha</taxon>
        <taxon>Cetacea</taxon>
        <taxon>Odontoceti</taxon>
        <taxon>Delphinidae</taxon>
        <taxon>Tursiops</taxon>
    </lineage>
</organism>
<evidence type="ECO:0000256" key="7">
    <source>
        <dbReference type="SAM" id="MobiDB-lite"/>
    </source>
</evidence>
<evidence type="ECO:0000313" key="9">
    <source>
        <dbReference type="Proteomes" id="UP000245320"/>
    </source>
</evidence>
<dbReference type="Proteomes" id="UP000245320">
    <property type="component" value="Chromosome 1"/>
</dbReference>
<dbReference type="Pfam" id="PF13499">
    <property type="entry name" value="EF-hand_7"/>
    <property type="match status" value="2"/>
</dbReference>
<evidence type="ECO:0000256" key="2">
    <source>
        <dbReference type="ARBA" id="ARBA00006182"/>
    </source>
</evidence>
<dbReference type="PANTHER" id="PTHR23048">
    <property type="entry name" value="MYOSIN LIGHT CHAIN 1, 3"/>
    <property type="match status" value="1"/>
</dbReference>
<evidence type="ECO:0000313" key="10">
    <source>
        <dbReference type="RefSeq" id="XP_033700847.1"/>
    </source>
</evidence>
<evidence type="ECO:0000256" key="1">
    <source>
        <dbReference type="ARBA" id="ARBA00004496"/>
    </source>
</evidence>
<dbReference type="FunFam" id="1.10.238.10:FF:000163">
    <property type="entry name" value="Calmodulin like 6"/>
    <property type="match status" value="1"/>
</dbReference>
<dbReference type="PANTHER" id="PTHR23048:SF56">
    <property type="entry name" value="CALMODULIN 2"/>
    <property type="match status" value="1"/>
</dbReference>
<dbReference type="PROSITE" id="PS00018">
    <property type="entry name" value="EF_HAND_1"/>
    <property type="match status" value="1"/>
</dbReference>
<accession>A0A6J3QF61</accession>
<dbReference type="OrthoDB" id="26525at2759"/>
<dbReference type="CTD" id="163688"/>
<dbReference type="AlphaFoldDB" id="A0A6J3QF61"/>
<evidence type="ECO:0000256" key="4">
    <source>
        <dbReference type="ARBA" id="ARBA00022723"/>
    </source>
</evidence>
<dbReference type="InterPro" id="IPR050230">
    <property type="entry name" value="CALM/Myosin/TropC-like"/>
</dbReference>
<dbReference type="FunFam" id="1.10.238.10:FF:000264">
    <property type="entry name" value="Calmodulin like 6"/>
    <property type="match status" value="1"/>
</dbReference>
<dbReference type="InterPro" id="IPR018247">
    <property type="entry name" value="EF_Hand_1_Ca_BS"/>
</dbReference>
<dbReference type="InParanoid" id="A0A6J3QF61"/>
<keyword evidence="5" id="KW-0677">Repeat</keyword>
<keyword evidence="4" id="KW-0479">Metal-binding</keyword>
<dbReference type="GO" id="GO:0005737">
    <property type="term" value="C:cytoplasm"/>
    <property type="evidence" value="ECO:0007669"/>
    <property type="project" value="UniProtKB-SubCell"/>
</dbReference>
<evidence type="ECO:0000256" key="3">
    <source>
        <dbReference type="ARBA" id="ARBA00022490"/>
    </source>
</evidence>
<dbReference type="InterPro" id="IPR002048">
    <property type="entry name" value="EF_hand_dom"/>
</dbReference>
<comment type="subcellular location">
    <subcellularLocation>
        <location evidence="1">Cytoplasm</location>
    </subcellularLocation>
</comment>
<dbReference type="RefSeq" id="XP_033700847.1">
    <property type="nucleotide sequence ID" value="XM_033844956.1"/>
</dbReference>
<protein>
    <submittedName>
        <fullName evidence="10">Calmodulin-like protein 6</fullName>
    </submittedName>
</protein>
<evidence type="ECO:0000259" key="8">
    <source>
        <dbReference type="PROSITE" id="PS50222"/>
    </source>
</evidence>
<feature type="domain" description="EF-hand" evidence="8">
    <location>
        <begin position="197"/>
        <end position="232"/>
    </location>
</feature>
<evidence type="ECO:0000256" key="5">
    <source>
        <dbReference type="ARBA" id="ARBA00022737"/>
    </source>
</evidence>
<feature type="region of interest" description="Disordered" evidence="7">
    <location>
        <begin position="58"/>
        <end position="81"/>
    </location>
</feature>
<proteinExistence type="inferred from homology"/>
<dbReference type="Gene3D" id="1.10.238.10">
    <property type="entry name" value="EF-hand"/>
    <property type="match status" value="2"/>
</dbReference>
<keyword evidence="9" id="KW-1185">Reference proteome</keyword>
<dbReference type="PROSITE" id="PS50222">
    <property type="entry name" value="EF_HAND_2"/>
    <property type="match status" value="3"/>
</dbReference>
<reference evidence="10" key="1">
    <citation type="submission" date="2025-08" db="UniProtKB">
        <authorList>
            <consortium name="RefSeq"/>
        </authorList>
    </citation>
    <scope>IDENTIFICATION</scope>
    <source>
        <tissue evidence="10">Spleen</tissue>
    </source>
</reference>
<dbReference type="SUPFAM" id="SSF47473">
    <property type="entry name" value="EF-hand"/>
    <property type="match status" value="1"/>
</dbReference>
<sequence>MVSLPWPHWLSSAAPLHSHVAVLPLPRAPSPLSGLAEPCSPFKTHPCAAWPQACSGLGPPASPGLRGGGAPGEPGPVSPQTERLTAEQIEEYKGVFEMFDEEGNGAVKTDELERLMSLMGINPTKGELASMAKDVDRDKKGFFNCDSFLALMGVYWEKAQNQESELRAAFRIFDKEGKGYIDWDTLKYVLMNAGEPLSELEAEQMMKEADKDGDGTIDYEEFVAMMTGESFKLVQ</sequence>
<keyword evidence="3" id="KW-0963">Cytoplasm</keyword>
<feature type="domain" description="EF-hand" evidence="8">
    <location>
        <begin position="87"/>
        <end position="122"/>
    </location>
</feature>